<organism evidence="1 2">
    <name type="scientific">Flexivirga oryzae</name>
    <dbReference type="NCBI Taxonomy" id="1794944"/>
    <lineage>
        <taxon>Bacteria</taxon>
        <taxon>Bacillati</taxon>
        <taxon>Actinomycetota</taxon>
        <taxon>Actinomycetes</taxon>
        <taxon>Micrococcales</taxon>
        <taxon>Dermacoccaceae</taxon>
        <taxon>Flexivirga</taxon>
    </lineage>
</organism>
<comment type="caution">
    <text evidence="1">The sequence shown here is derived from an EMBL/GenBank/DDBJ whole genome shotgun (WGS) entry which is preliminary data.</text>
</comment>
<protein>
    <submittedName>
        <fullName evidence="1">Uncharacterized protein</fullName>
    </submittedName>
</protein>
<reference evidence="1 2" key="1">
    <citation type="submission" date="2020-08" db="EMBL/GenBank/DDBJ databases">
        <title>Sequencing the genomes of 1000 actinobacteria strains.</title>
        <authorList>
            <person name="Klenk H.-P."/>
        </authorList>
    </citation>
    <scope>NUCLEOTIDE SEQUENCE [LARGE SCALE GENOMIC DNA]</scope>
    <source>
        <strain evidence="1 2">DSM 105369</strain>
    </source>
</reference>
<evidence type="ECO:0000313" key="1">
    <source>
        <dbReference type="EMBL" id="MBB2892194.1"/>
    </source>
</evidence>
<dbReference type="RefSeq" id="WP_183320342.1">
    <property type="nucleotide sequence ID" value="NZ_JACHVQ010000001.1"/>
</dbReference>
<accession>A0A839N860</accession>
<dbReference type="AlphaFoldDB" id="A0A839N860"/>
<name>A0A839N860_9MICO</name>
<evidence type="ECO:0000313" key="2">
    <source>
        <dbReference type="Proteomes" id="UP000559182"/>
    </source>
</evidence>
<gene>
    <name evidence="1" type="ORF">FHU39_002178</name>
</gene>
<dbReference type="EMBL" id="JACHVQ010000001">
    <property type="protein sequence ID" value="MBB2892194.1"/>
    <property type="molecule type" value="Genomic_DNA"/>
</dbReference>
<sequence length="79" mass="8746">MSIMSRVCRQLTAAQVLEANELCRQYVGKPLEACTVDEIRQVRRAIADDLLLLRLDLELAIDDLARIVGTEPPDVGPKG</sequence>
<dbReference type="Proteomes" id="UP000559182">
    <property type="component" value="Unassembled WGS sequence"/>
</dbReference>
<keyword evidence="2" id="KW-1185">Reference proteome</keyword>
<proteinExistence type="predicted"/>